<evidence type="ECO:0000256" key="2">
    <source>
        <dbReference type="SAM" id="Phobius"/>
    </source>
</evidence>
<keyword evidence="2" id="KW-0472">Membrane</keyword>
<evidence type="ECO:0000256" key="1">
    <source>
        <dbReference type="SAM" id="MobiDB-lite"/>
    </source>
</evidence>
<dbReference type="InterPro" id="IPR028181">
    <property type="entry name" value="SCIMP"/>
</dbReference>
<feature type="compositionally biased region" description="Acidic residues" evidence="1">
    <location>
        <begin position="199"/>
        <end position="228"/>
    </location>
</feature>
<sequence length="228" mass="26394">MDLSRKYMWIWVICGMIFVSMVICLIFVLINRCISKKGKHKITSSSLDKRTAFIVSSNKYQETTLKASNPPLPPRTQFGPEVGQSYENLAEVPDYEQSMPDYEQDKPDYVQGIPDTADYEEATPEYEQDKPDYVQDMPDYEDAIPEYEQDKPDYVQSIPDYEQDMPDYEEIIDEPPDYLKLEEEELILPPPPSYQDPQPEGDNDSSEDYDDIGGEDETQDEEDYDDVG</sequence>
<accession>A0AAV1FQI4</accession>
<dbReference type="Proteomes" id="UP001178508">
    <property type="component" value="Chromosome 9"/>
</dbReference>
<feature type="compositionally biased region" description="Acidic residues" evidence="1">
    <location>
        <begin position="167"/>
        <end position="186"/>
    </location>
</feature>
<dbReference type="GO" id="GO:0097197">
    <property type="term" value="C:tetraspanin-enriched microdomain"/>
    <property type="evidence" value="ECO:0007669"/>
    <property type="project" value="InterPro"/>
</dbReference>
<reference evidence="3" key="1">
    <citation type="submission" date="2023-08" db="EMBL/GenBank/DDBJ databases">
        <authorList>
            <person name="Alioto T."/>
            <person name="Alioto T."/>
            <person name="Gomez Garrido J."/>
        </authorList>
    </citation>
    <scope>NUCLEOTIDE SEQUENCE</scope>
</reference>
<feature type="transmembrane region" description="Helical" evidence="2">
    <location>
        <begin position="6"/>
        <end position="30"/>
    </location>
</feature>
<keyword evidence="4" id="KW-1185">Reference proteome</keyword>
<protein>
    <submittedName>
        <fullName evidence="3">Uncharacterized protein LOC113168848 isoform X2</fullName>
    </submittedName>
</protein>
<proteinExistence type="predicted"/>
<organism evidence="3 4">
    <name type="scientific">Xyrichtys novacula</name>
    <name type="common">Pearly razorfish</name>
    <name type="synonym">Hemipteronotus novacula</name>
    <dbReference type="NCBI Taxonomy" id="13765"/>
    <lineage>
        <taxon>Eukaryota</taxon>
        <taxon>Metazoa</taxon>
        <taxon>Chordata</taxon>
        <taxon>Craniata</taxon>
        <taxon>Vertebrata</taxon>
        <taxon>Euteleostomi</taxon>
        <taxon>Actinopterygii</taxon>
        <taxon>Neopterygii</taxon>
        <taxon>Teleostei</taxon>
        <taxon>Neoteleostei</taxon>
        <taxon>Acanthomorphata</taxon>
        <taxon>Eupercaria</taxon>
        <taxon>Labriformes</taxon>
        <taxon>Labridae</taxon>
        <taxon>Xyrichtys</taxon>
    </lineage>
</organism>
<keyword evidence="2" id="KW-0812">Transmembrane</keyword>
<name>A0AAV1FQI4_XYRNO</name>
<keyword evidence="2" id="KW-1133">Transmembrane helix</keyword>
<gene>
    <name evidence="3" type="ORF">XNOV1_A032759</name>
</gene>
<feature type="region of interest" description="Disordered" evidence="1">
    <location>
        <begin position="167"/>
        <end position="228"/>
    </location>
</feature>
<evidence type="ECO:0000313" key="3">
    <source>
        <dbReference type="EMBL" id="CAJ1063395.1"/>
    </source>
</evidence>
<dbReference type="EMBL" id="OY660872">
    <property type="protein sequence ID" value="CAJ1063395.1"/>
    <property type="molecule type" value="Genomic_DNA"/>
</dbReference>
<dbReference type="GO" id="GO:0001772">
    <property type="term" value="C:immunological synapse"/>
    <property type="evidence" value="ECO:0007669"/>
    <property type="project" value="InterPro"/>
</dbReference>
<evidence type="ECO:0000313" key="4">
    <source>
        <dbReference type="Proteomes" id="UP001178508"/>
    </source>
</evidence>
<dbReference type="AlphaFoldDB" id="A0AAV1FQI4"/>
<dbReference type="Pfam" id="PF15050">
    <property type="entry name" value="SCIMP"/>
    <property type="match status" value="1"/>
</dbReference>